<name>A0A196S9P6_BLAHN</name>
<organism evidence="1 2">
    <name type="scientific">Blastocystis sp. subtype 1 (strain ATCC 50177 / NandII)</name>
    <dbReference type="NCBI Taxonomy" id="478820"/>
    <lineage>
        <taxon>Eukaryota</taxon>
        <taxon>Sar</taxon>
        <taxon>Stramenopiles</taxon>
        <taxon>Bigyra</taxon>
        <taxon>Opalozoa</taxon>
        <taxon>Opalinata</taxon>
        <taxon>Blastocystidae</taxon>
        <taxon>Blastocystis</taxon>
    </lineage>
</organism>
<gene>
    <name evidence="1" type="ORF">AV274_4551</name>
</gene>
<sequence length="1050" mass="117938">MRRASSFVLYYNKIYLMNDTVLRDLHPSSDSFSLIIEYGVDREYTFVLDDGSTRRARVNSLETFGGIRDLAARIFGPVTPSLKESNDPLLCYLSLVYFFNNDPNNYVSLIDLALITCDALADVNAYIPSKMDICLLFLIHTMIYERISIEAMQAAQTQPRDNSFLFLETLYNCLHVLVVRYLKLSLPLARDVLRYLLQPIELYQKTLGASSVRMSMLTLQLHQQPKTPPASQRSHGAVRQRAGAVLQCGADDMVLYPPQDAIVQTLLGLKGIVTTQVYAKVLSCLCGQCRKESCVRRIVEAFPLETVSSLITSCEGEPAIVRTLFLIYAFIMERTDMPATERDQILDKATEYLDRHGDNLSLLEAYILLVIPAYNGNFTALSRRVAVKLEEALQFSEQSDVVERWITTLLSSYFGGLPEESYAFYLQQSHLLFIHLHDNPLDAAVLRRCTQSLRVYCLSPYLLNHIITVDSMAILVRALRLNIRADSPAVAQIASLFQSILSGNASTIGYFLDNHGLDCITENLDCCSRVEDVLDLYDVMILVFREVSPSQLPMFSIDVFRTIDRFNENTKLITKAMTILSLFNCLEADEMEKKLDKLNSYLLGAMSSHSYYLVSVIVYILSKLELDDRAMRLLESRHFVANVDSFVMEFAEKDDGSGHRVKNNEHFTNIVYYMLGFFHDHIANNYVVDALDLRMVLRWVRMYACDLGIVSLFVELFSAYLQSSYYHVTSEEELAVVALLLDLFCVYADNTLPTVALQASILSTLMNLFSGYHTVICQAFLQPSFRATLAALLSHIFRLSCCLHNLDATATPAAPARDTKTLTLARHASPSTLSGVGIAGATGAGGTAAARASVSQSSVFCINLTPKRDASCFRRRHCLSKSARSLSPFASQTTQTGQTGQTGQTAVSLLEGAPVRLTAEEMAFDWTSLVSHLLQFIQGVVEYDEGITEVELEPLKKPLLCFYTLYHYINTRKEKSFESQSIEQMLKVILETNCKVHVRELPERNLRDSLNSISEESDLNKRLSFRGAEKRVSLGIPRNDVLSVVASDMK</sequence>
<accession>A0A196S9P6</accession>
<reference evidence="1 2" key="1">
    <citation type="submission" date="2016-05" db="EMBL/GenBank/DDBJ databases">
        <title>Nuclear genome of Blastocystis sp. subtype 1 NandII.</title>
        <authorList>
            <person name="Gentekaki E."/>
            <person name="Curtis B."/>
            <person name="Stairs C."/>
            <person name="Eme L."/>
            <person name="Herman E."/>
            <person name="Klimes V."/>
            <person name="Arias M.C."/>
            <person name="Elias M."/>
            <person name="Hilliou F."/>
            <person name="Klute M."/>
            <person name="Malik S.-B."/>
            <person name="Pightling A."/>
            <person name="Rachubinski R."/>
            <person name="Salas D."/>
            <person name="Schlacht A."/>
            <person name="Suga H."/>
            <person name="Archibald J."/>
            <person name="Ball S.G."/>
            <person name="Clark G."/>
            <person name="Dacks J."/>
            <person name="Van Der Giezen M."/>
            <person name="Tsaousis A."/>
            <person name="Roger A."/>
        </authorList>
    </citation>
    <scope>NUCLEOTIDE SEQUENCE [LARGE SCALE GENOMIC DNA]</scope>
    <source>
        <strain evidence="2">ATCC 50177 / NandII</strain>
    </source>
</reference>
<evidence type="ECO:0000313" key="2">
    <source>
        <dbReference type="Proteomes" id="UP000078348"/>
    </source>
</evidence>
<evidence type="ECO:0000313" key="1">
    <source>
        <dbReference type="EMBL" id="OAO13743.1"/>
    </source>
</evidence>
<dbReference type="Proteomes" id="UP000078348">
    <property type="component" value="Unassembled WGS sequence"/>
</dbReference>
<dbReference type="EMBL" id="LXWW01000329">
    <property type="protein sequence ID" value="OAO13743.1"/>
    <property type="molecule type" value="Genomic_DNA"/>
</dbReference>
<keyword evidence="2" id="KW-1185">Reference proteome</keyword>
<dbReference type="AlphaFoldDB" id="A0A196S9P6"/>
<comment type="caution">
    <text evidence="1">The sequence shown here is derived from an EMBL/GenBank/DDBJ whole genome shotgun (WGS) entry which is preliminary data.</text>
</comment>
<protein>
    <submittedName>
        <fullName evidence="1">Uncharacterized protein</fullName>
    </submittedName>
</protein>
<proteinExistence type="predicted"/>